<feature type="transmembrane region" description="Helical" evidence="5">
    <location>
        <begin position="314"/>
        <end position="338"/>
    </location>
</feature>
<evidence type="ECO:0000256" key="5">
    <source>
        <dbReference type="SAM" id="Phobius"/>
    </source>
</evidence>
<dbReference type="PROSITE" id="PS50850">
    <property type="entry name" value="MFS"/>
    <property type="match status" value="1"/>
</dbReference>
<evidence type="ECO:0000313" key="7">
    <source>
        <dbReference type="EMBL" id="GAA4742053.1"/>
    </source>
</evidence>
<dbReference type="Pfam" id="PF07690">
    <property type="entry name" value="MFS_1"/>
    <property type="match status" value="1"/>
</dbReference>
<feature type="transmembrane region" description="Helical" evidence="5">
    <location>
        <begin position="378"/>
        <end position="399"/>
    </location>
</feature>
<keyword evidence="8" id="KW-1185">Reference proteome</keyword>
<evidence type="ECO:0000256" key="4">
    <source>
        <dbReference type="ARBA" id="ARBA00023136"/>
    </source>
</evidence>
<dbReference type="Gene3D" id="1.20.1250.20">
    <property type="entry name" value="MFS general substrate transporter like domains"/>
    <property type="match status" value="2"/>
</dbReference>
<name>A0ABP8Z051_9MICO</name>
<feature type="transmembrane region" description="Helical" evidence="5">
    <location>
        <begin position="234"/>
        <end position="257"/>
    </location>
</feature>
<evidence type="ECO:0000259" key="6">
    <source>
        <dbReference type="PROSITE" id="PS50850"/>
    </source>
</evidence>
<evidence type="ECO:0000256" key="1">
    <source>
        <dbReference type="ARBA" id="ARBA00004651"/>
    </source>
</evidence>
<dbReference type="InterPro" id="IPR036259">
    <property type="entry name" value="MFS_trans_sf"/>
</dbReference>
<comment type="subcellular location">
    <subcellularLocation>
        <location evidence="1">Cell membrane</location>
        <topology evidence="1">Multi-pass membrane protein</topology>
    </subcellularLocation>
</comment>
<feature type="transmembrane region" description="Helical" evidence="5">
    <location>
        <begin position="86"/>
        <end position="104"/>
    </location>
</feature>
<gene>
    <name evidence="7" type="ORF">GCM10025783_11700</name>
</gene>
<keyword evidence="2 5" id="KW-0812">Transmembrane</keyword>
<dbReference type="RefSeq" id="WP_345480089.1">
    <property type="nucleotide sequence ID" value="NZ_BAABLP010000002.1"/>
</dbReference>
<comment type="caution">
    <text evidence="7">The sequence shown here is derived from an EMBL/GenBank/DDBJ whole genome shotgun (WGS) entry which is preliminary data.</text>
</comment>
<protein>
    <submittedName>
        <fullName evidence="7">MFS transporter</fullName>
    </submittedName>
</protein>
<accession>A0ABP8Z051</accession>
<dbReference type="PRINTS" id="PR01036">
    <property type="entry name" value="TCRTETB"/>
</dbReference>
<keyword evidence="3 5" id="KW-1133">Transmembrane helix</keyword>
<dbReference type="InterPro" id="IPR020846">
    <property type="entry name" value="MFS_dom"/>
</dbReference>
<feature type="transmembrane region" description="Helical" evidence="5">
    <location>
        <begin position="206"/>
        <end position="228"/>
    </location>
</feature>
<dbReference type="EMBL" id="BAABLP010000002">
    <property type="protein sequence ID" value="GAA4742053.1"/>
    <property type="molecule type" value="Genomic_DNA"/>
</dbReference>
<dbReference type="PANTHER" id="PTHR42718">
    <property type="entry name" value="MAJOR FACILITATOR SUPERFAMILY MULTIDRUG TRANSPORTER MFSC"/>
    <property type="match status" value="1"/>
</dbReference>
<sequence>MTSTLRGDLRQEEAALGRLGLLVLLVGPFLANLDFFISNVALPSIARDLGASPAALELIAEGYGVAYALLLVPGGRLGDRFGRRRLFGIGLAAFTITSLLAGVAPTTGLLVAARFLQGAAAAQLAPQVLATVQTVLTGPARARAVSRYAVAGGLSAVAGQLVGGLLIQLDLLGLGWRAVFLVNVPFGLAALLLLRRTVPETRATGAAGLDPLGIVLLGVALVGLLVPLTEGPSLGWPVWCLVLLAAVVPAVVLLVVAERRAEARGRLPLLPPSLLRVPSMRRGLPVLMVFFVAVGAFLFGFALTSQYVLGLTPFASGLAITPVTVAYVATSFAVPGLLRRFGRGVLVAAGLVQGSGFASIAVALLLDLHRPSPPLLLVALLLGGIGQAAGVGALFRIVLSGVPGALAGVGGGVMVTAQQTAMALGVALLGSLFSALLPVDPALAIGVLGAALVVTQLLTAAAARLLPRLEG</sequence>
<evidence type="ECO:0000256" key="2">
    <source>
        <dbReference type="ARBA" id="ARBA00022692"/>
    </source>
</evidence>
<evidence type="ECO:0000313" key="8">
    <source>
        <dbReference type="Proteomes" id="UP001500121"/>
    </source>
</evidence>
<feature type="transmembrane region" description="Helical" evidence="5">
    <location>
        <begin position="116"/>
        <end position="136"/>
    </location>
</feature>
<dbReference type="Proteomes" id="UP001500121">
    <property type="component" value="Unassembled WGS sequence"/>
</dbReference>
<feature type="transmembrane region" description="Helical" evidence="5">
    <location>
        <begin position="54"/>
        <end position="74"/>
    </location>
</feature>
<feature type="transmembrane region" description="Helical" evidence="5">
    <location>
        <begin position="21"/>
        <end position="42"/>
    </location>
</feature>
<keyword evidence="4 5" id="KW-0472">Membrane</keyword>
<feature type="transmembrane region" description="Helical" evidence="5">
    <location>
        <begin position="286"/>
        <end position="308"/>
    </location>
</feature>
<feature type="transmembrane region" description="Helical" evidence="5">
    <location>
        <begin position="443"/>
        <end position="466"/>
    </location>
</feature>
<dbReference type="PANTHER" id="PTHR42718:SF39">
    <property type="entry name" value="ACTINORHODIN TRANSPORTER-RELATED"/>
    <property type="match status" value="1"/>
</dbReference>
<proteinExistence type="predicted"/>
<reference evidence="8" key="1">
    <citation type="journal article" date="2019" name="Int. J. Syst. Evol. Microbiol.">
        <title>The Global Catalogue of Microorganisms (GCM) 10K type strain sequencing project: providing services to taxonomists for standard genome sequencing and annotation.</title>
        <authorList>
            <consortium name="The Broad Institute Genomics Platform"/>
            <consortium name="The Broad Institute Genome Sequencing Center for Infectious Disease"/>
            <person name="Wu L."/>
            <person name="Ma J."/>
        </authorList>
    </citation>
    <scope>NUCLEOTIDE SEQUENCE [LARGE SCALE GENOMIC DNA]</scope>
    <source>
        <strain evidence="8">JCM 19015</strain>
    </source>
</reference>
<feature type="domain" description="Major facilitator superfamily (MFS) profile" evidence="6">
    <location>
        <begin position="20"/>
        <end position="458"/>
    </location>
</feature>
<feature type="transmembrane region" description="Helical" evidence="5">
    <location>
        <begin position="148"/>
        <end position="168"/>
    </location>
</feature>
<feature type="transmembrane region" description="Helical" evidence="5">
    <location>
        <begin position="174"/>
        <end position="194"/>
    </location>
</feature>
<dbReference type="InterPro" id="IPR011701">
    <property type="entry name" value="MFS"/>
</dbReference>
<organism evidence="7 8">
    <name type="scientific">Amnibacterium soli</name>
    <dbReference type="NCBI Taxonomy" id="1282736"/>
    <lineage>
        <taxon>Bacteria</taxon>
        <taxon>Bacillati</taxon>
        <taxon>Actinomycetota</taxon>
        <taxon>Actinomycetes</taxon>
        <taxon>Micrococcales</taxon>
        <taxon>Microbacteriaceae</taxon>
        <taxon>Amnibacterium</taxon>
    </lineage>
</organism>
<dbReference type="SUPFAM" id="SSF103473">
    <property type="entry name" value="MFS general substrate transporter"/>
    <property type="match status" value="2"/>
</dbReference>
<evidence type="ECO:0000256" key="3">
    <source>
        <dbReference type="ARBA" id="ARBA00022989"/>
    </source>
</evidence>
<feature type="transmembrane region" description="Helical" evidence="5">
    <location>
        <begin position="345"/>
        <end position="366"/>
    </location>
</feature>